<organism evidence="1 2">
    <name type="scientific">Pseudoalteromonas fuliginea</name>
    <dbReference type="NCBI Taxonomy" id="1872678"/>
    <lineage>
        <taxon>Bacteria</taxon>
        <taxon>Pseudomonadati</taxon>
        <taxon>Pseudomonadota</taxon>
        <taxon>Gammaproteobacteria</taxon>
        <taxon>Alteromonadales</taxon>
        <taxon>Pseudoalteromonadaceae</taxon>
        <taxon>Pseudoalteromonas</taxon>
    </lineage>
</organism>
<sequence length="157" mass="18579">MKQVYLLILVCLSFVTGCQNFPIKIDIKDNHFRFENFAFDKGKKREYVFLMCNNKLPTDWHQARQYERGEHILWVKAVIGDRDFQSSIKNAFVKFKVNLKSGGRYILNRKIDGNNVFIWIEDETTREIVSDIKKSKLKKPLIIEGRLREKQCFEGSI</sequence>
<reference evidence="1 2" key="1">
    <citation type="submission" date="2019-01" db="EMBL/GenBank/DDBJ databases">
        <title>Genome sequences of marine Pseudoalteromonas species.</title>
        <authorList>
            <person name="Boraston A.B."/>
            <person name="Hehemann J.-H."/>
            <person name="Vickers C.J."/>
            <person name="Salama-Alber O."/>
            <person name="Abe K."/>
            <person name="Hettle A.J."/>
        </authorList>
    </citation>
    <scope>NUCLEOTIDE SEQUENCE [LARGE SCALE GENOMIC DNA]</scope>
    <source>
        <strain evidence="1 2">PS47</strain>
    </source>
</reference>
<evidence type="ECO:0000313" key="2">
    <source>
        <dbReference type="Proteomes" id="UP000322915"/>
    </source>
</evidence>
<keyword evidence="2" id="KW-1185">Reference proteome</keyword>
<comment type="caution">
    <text evidence="1">The sequence shown here is derived from an EMBL/GenBank/DDBJ whole genome shotgun (WGS) entry which is preliminary data.</text>
</comment>
<dbReference type="EMBL" id="SEUJ01000059">
    <property type="protein sequence ID" value="KAA1161191.1"/>
    <property type="molecule type" value="Genomic_DNA"/>
</dbReference>
<gene>
    <name evidence="1" type="ORF">EU509_05355</name>
</gene>
<protein>
    <recommendedName>
        <fullName evidence="3">Lipoprotein</fullName>
    </recommendedName>
</protein>
<dbReference type="RefSeq" id="WP_096794558.1">
    <property type="nucleotide sequence ID" value="NZ_SEUJ01000059.1"/>
</dbReference>
<accession>A0ABQ6RKY9</accession>
<evidence type="ECO:0000313" key="1">
    <source>
        <dbReference type="EMBL" id="KAA1161191.1"/>
    </source>
</evidence>
<dbReference type="Proteomes" id="UP000322915">
    <property type="component" value="Unassembled WGS sequence"/>
</dbReference>
<proteinExistence type="predicted"/>
<evidence type="ECO:0008006" key="3">
    <source>
        <dbReference type="Google" id="ProtNLM"/>
    </source>
</evidence>
<name>A0ABQ6RKY9_9GAMM</name>
<dbReference type="PROSITE" id="PS51257">
    <property type="entry name" value="PROKAR_LIPOPROTEIN"/>
    <property type="match status" value="1"/>
</dbReference>